<dbReference type="InterPro" id="IPR036390">
    <property type="entry name" value="WH_DNA-bd_sf"/>
</dbReference>
<dbReference type="OrthoDB" id="9816161at2"/>
<evidence type="ECO:0000313" key="6">
    <source>
        <dbReference type="Proteomes" id="UP000460715"/>
    </source>
</evidence>
<dbReference type="SMART" id="SM00345">
    <property type="entry name" value="HTH_GNTR"/>
    <property type="match status" value="1"/>
</dbReference>
<comment type="caution">
    <text evidence="5">The sequence shown here is derived from an EMBL/GenBank/DDBJ whole genome shotgun (WGS) entry which is preliminary data.</text>
</comment>
<sequence>MAEPARTDLPAALLPAMVAALEEDIVFGRLHPRERLIEEELTARFGATRHSVRQALAELERMGLIERIPNRGALVKAYSLAEVEQLYALRILLETRAAQQIPLPLAPAALAALRQVQARHDAAVEAGDPRAAFRANIAFHHALFAGCGNVFLAGVIEDLALRAHGIRFASLTEPRRLAQARAEHHAMLAALESGDRAALVRLCGEHLLPSKEAYLRAQGPFLA</sequence>
<dbReference type="PANTHER" id="PTHR43537">
    <property type="entry name" value="TRANSCRIPTIONAL REGULATOR, GNTR FAMILY"/>
    <property type="match status" value="1"/>
</dbReference>
<dbReference type="InterPro" id="IPR036388">
    <property type="entry name" value="WH-like_DNA-bd_sf"/>
</dbReference>
<dbReference type="SUPFAM" id="SSF46785">
    <property type="entry name" value="Winged helix' DNA-binding domain"/>
    <property type="match status" value="1"/>
</dbReference>
<dbReference type="SMART" id="SM00895">
    <property type="entry name" value="FCD"/>
    <property type="match status" value="1"/>
</dbReference>
<dbReference type="RefSeq" id="WP_160939177.1">
    <property type="nucleotide sequence ID" value="NZ_SNVJ01000027.1"/>
</dbReference>
<evidence type="ECO:0000259" key="4">
    <source>
        <dbReference type="PROSITE" id="PS50949"/>
    </source>
</evidence>
<dbReference type="AlphaFoldDB" id="A0A845BKT8"/>
<evidence type="ECO:0000313" key="5">
    <source>
        <dbReference type="EMBL" id="MXP65772.1"/>
    </source>
</evidence>
<organism evidence="5 6">
    <name type="scientific">Teichococcus coralli</name>
    <dbReference type="NCBI Taxonomy" id="2545983"/>
    <lineage>
        <taxon>Bacteria</taxon>
        <taxon>Pseudomonadati</taxon>
        <taxon>Pseudomonadota</taxon>
        <taxon>Alphaproteobacteria</taxon>
        <taxon>Acetobacterales</taxon>
        <taxon>Roseomonadaceae</taxon>
        <taxon>Roseomonas</taxon>
    </lineage>
</organism>
<keyword evidence="6" id="KW-1185">Reference proteome</keyword>
<dbReference type="InterPro" id="IPR008920">
    <property type="entry name" value="TF_FadR/GntR_C"/>
</dbReference>
<dbReference type="SUPFAM" id="SSF48008">
    <property type="entry name" value="GntR ligand-binding domain-like"/>
    <property type="match status" value="1"/>
</dbReference>
<reference evidence="5 6" key="1">
    <citation type="submission" date="2019-03" db="EMBL/GenBank/DDBJ databases">
        <title>Roseomonas sp. a novel Roseomonas species isolated from Sea whip Gorgonian.</title>
        <authorList>
            <person name="Li F."/>
            <person name="Pan X."/>
            <person name="Huang S."/>
            <person name="Li Z."/>
            <person name="Meng B."/>
        </authorList>
    </citation>
    <scope>NUCLEOTIDE SEQUENCE [LARGE SCALE GENOMIC DNA]</scope>
    <source>
        <strain evidence="5 6">M0104</strain>
    </source>
</reference>
<dbReference type="PANTHER" id="PTHR43537:SF49">
    <property type="entry name" value="TRANSCRIPTIONAL REGULATORY PROTEIN"/>
    <property type="match status" value="1"/>
</dbReference>
<dbReference type="Proteomes" id="UP000460715">
    <property type="component" value="Unassembled WGS sequence"/>
</dbReference>
<evidence type="ECO:0000256" key="1">
    <source>
        <dbReference type="ARBA" id="ARBA00023015"/>
    </source>
</evidence>
<dbReference type="InterPro" id="IPR011711">
    <property type="entry name" value="GntR_C"/>
</dbReference>
<dbReference type="Pfam" id="PF00392">
    <property type="entry name" value="GntR"/>
    <property type="match status" value="1"/>
</dbReference>
<keyword evidence="1" id="KW-0805">Transcription regulation</keyword>
<gene>
    <name evidence="5" type="ORF">E0493_20690</name>
</gene>
<feature type="domain" description="HTH gntR-type" evidence="4">
    <location>
        <begin position="11"/>
        <end position="78"/>
    </location>
</feature>
<evidence type="ECO:0000256" key="2">
    <source>
        <dbReference type="ARBA" id="ARBA00023125"/>
    </source>
</evidence>
<proteinExistence type="predicted"/>
<name>A0A845BKT8_9PROT</name>
<dbReference type="EMBL" id="SNVJ01000027">
    <property type="protein sequence ID" value="MXP65772.1"/>
    <property type="molecule type" value="Genomic_DNA"/>
</dbReference>
<dbReference type="Gene3D" id="1.10.10.10">
    <property type="entry name" value="Winged helix-like DNA-binding domain superfamily/Winged helix DNA-binding domain"/>
    <property type="match status" value="1"/>
</dbReference>
<dbReference type="Pfam" id="PF07729">
    <property type="entry name" value="FCD"/>
    <property type="match status" value="1"/>
</dbReference>
<keyword evidence="3" id="KW-0804">Transcription</keyword>
<dbReference type="InterPro" id="IPR000524">
    <property type="entry name" value="Tscrpt_reg_HTH_GntR"/>
</dbReference>
<dbReference type="CDD" id="cd07377">
    <property type="entry name" value="WHTH_GntR"/>
    <property type="match status" value="1"/>
</dbReference>
<accession>A0A845BKT8</accession>
<dbReference type="GO" id="GO:0003677">
    <property type="term" value="F:DNA binding"/>
    <property type="evidence" value="ECO:0007669"/>
    <property type="project" value="UniProtKB-KW"/>
</dbReference>
<evidence type="ECO:0000256" key="3">
    <source>
        <dbReference type="ARBA" id="ARBA00023163"/>
    </source>
</evidence>
<keyword evidence="2" id="KW-0238">DNA-binding</keyword>
<protein>
    <submittedName>
        <fullName evidence="5">GntR family transcriptional regulator</fullName>
    </submittedName>
</protein>
<dbReference type="PROSITE" id="PS50949">
    <property type="entry name" value="HTH_GNTR"/>
    <property type="match status" value="1"/>
</dbReference>
<dbReference type="GO" id="GO:0003700">
    <property type="term" value="F:DNA-binding transcription factor activity"/>
    <property type="evidence" value="ECO:0007669"/>
    <property type="project" value="InterPro"/>
</dbReference>
<dbReference type="Gene3D" id="1.20.120.530">
    <property type="entry name" value="GntR ligand-binding domain-like"/>
    <property type="match status" value="1"/>
</dbReference>